<dbReference type="Pfam" id="PF13561">
    <property type="entry name" value="adh_short_C2"/>
    <property type="match status" value="1"/>
</dbReference>
<comment type="caution">
    <text evidence="2">The sequence shown here is derived from an EMBL/GenBank/DDBJ whole genome shotgun (WGS) entry which is preliminary data.</text>
</comment>
<dbReference type="InterPro" id="IPR036291">
    <property type="entry name" value="NAD(P)-bd_dom_sf"/>
</dbReference>
<dbReference type="InterPro" id="IPR002347">
    <property type="entry name" value="SDR_fam"/>
</dbReference>
<dbReference type="RefSeq" id="WP_307284370.1">
    <property type="nucleotide sequence ID" value="NZ_JAUSVX010000024.1"/>
</dbReference>
<proteinExistence type="inferred from homology"/>
<dbReference type="Gene3D" id="3.40.50.720">
    <property type="entry name" value="NAD(P)-binding Rossmann-like Domain"/>
    <property type="match status" value="1"/>
</dbReference>
<dbReference type="PROSITE" id="PS00061">
    <property type="entry name" value="ADH_SHORT"/>
    <property type="match status" value="1"/>
</dbReference>
<keyword evidence="3" id="KW-1185">Reference proteome</keyword>
<evidence type="ECO:0000313" key="3">
    <source>
        <dbReference type="Proteomes" id="UP001242480"/>
    </source>
</evidence>
<name>A0ABU0JLQ9_9HYPH</name>
<accession>A0ABU0JLQ9</accession>
<gene>
    <name evidence="2" type="ORF">QO011_007596</name>
</gene>
<dbReference type="InterPro" id="IPR050259">
    <property type="entry name" value="SDR"/>
</dbReference>
<protein>
    <submittedName>
        <fullName evidence="2">NAD(P)-dependent dehydrogenase (Short-subunit alcohol dehydrogenase family)</fullName>
    </submittedName>
</protein>
<dbReference type="InterPro" id="IPR020904">
    <property type="entry name" value="Sc_DH/Rdtase_CS"/>
</dbReference>
<dbReference type="EMBL" id="JAUSVX010000024">
    <property type="protein sequence ID" value="MDQ0474555.1"/>
    <property type="molecule type" value="Genomic_DNA"/>
</dbReference>
<organism evidence="2 3">
    <name type="scientific">Labrys wisconsinensis</name>
    <dbReference type="NCBI Taxonomy" id="425677"/>
    <lineage>
        <taxon>Bacteria</taxon>
        <taxon>Pseudomonadati</taxon>
        <taxon>Pseudomonadota</taxon>
        <taxon>Alphaproteobacteria</taxon>
        <taxon>Hyphomicrobiales</taxon>
        <taxon>Xanthobacteraceae</taxon>
        <taxon>Labrys</taxon>
    </lineage>
</organism>
<evidence type="ECO:0000313" key="2">
    <source>
        <dbReference type="EMBL" id="MDQ0474555.1"/>
    </source>
</evidence>
<dbReference type="CDD" id="cd05233">
    <property type="entry name" value="SDR_c"/>
    <property type="match status" value="1"/>
</dbReference>
<evidence type="ECO:0000256" key="1">
    <source>
        <dbReference type="ARBA" id="ARBA00006484"/>
    </source>
</evidence>
<dbReference type="SUPFAM" id="SSF51735">
    <property type="entry name" value="NAD(P)-binding Rossmann-fold domains"/>
    <property type="match status" value="1"/>
</dbReference>
<dbReference type="PANTHER" id="PTHR42879">
    <property type="entry name" value="3-OXOACYL-(ACYL-CARRIER-PROTEIN) REDUCTASE"/>
    <property type="match status" value="1"/>
</dbReference>
<sequence length="264" mass="27144">MQIDLTGLRALVTGSTAGIGAAVAERLAASGAEVAVNGRTAGRVAAAVEALRAKVPAGRFHPAPGDVATAAGAEAILAAAGAVDILVNNAAWFEPKPAFEIPDEDWRKAFEVNVLSAIRLTRALAPGMREKGFGRILFMASESALQVPTEMIHYGMSKTALLSVARGFAQALERTGVTVNAVLPGPTLSEGVGAFVDKLAADQGTTPAAIETGFFERARPTSLLKRFIDPVEIANVVAFLCSREASAITGAPVRADGGVVLSIA</sequence>
<reference evidence="2 3" key="1">
    <citation type="submission" date="2023-07" db="EMBL/GenBank/DDBJ databases">
        <title>Genomic Encyclopedia of Type Strains, Phase IV (KMG-IV): sequencing the most valuable type-strain genomes for metagenomic binning, comparative biology and taxonomic classification.</title>
        <authorList>
            <person name="Goeker M."/>
        </authorList>
    </citation>
    <scope>NUCLEOTIDE SEQUENCE [LARGE SCALE GENOMIC DNA]</scope>
    <source>
        <strain evidence="2 3">DSM 19619</strain>
    </source>
</reference>
<dbReference type="PRINTS" id="PR00081">
    <property type="entry name" value="GDHRDH"/>
</dbReference>
<comment type="similarity">
    <text evidence="1">Belongs to the short-chain dehydrogenases/reductases (SDR) family.</text>
</comment>
<dbReference type="Proteomes" id="UP001242480">
    <property type="component" value="Unassembled WGS sequence"/>
</dbReference>